<keyword evidence="3" id="KW-0479">Metal-binding</keyword>
<dbReference type="PANTHER" id="PTHR23235">
    <property type="entry name" value="KRUEPPEL-LIKE TRANSCRIPTION FACTOR"/>
    <property type="match status" value="1"/>
</dbReference>
<organism evidence="14 15">
    <name type="scientific">Cichlidogyrus casuarinus</name>
    <dbReference type="NCBI Taxonomy" id="1844966"/>
    <lineage>
        <taxon>Eukaryota</taxon>
        <taxon>Metazoa</taxon>
        <taxon>Spiralia</taxon>
        <taxon>Lophotrochozoa</taxon>
        <taxon>Platyhelminthes</taxon>
        <taxon>Monogenea</taxon>
        <taxon>Monopisthocotylea</taxon>
        <taxon>Dactylogyridea</taxon>
        <taxon>Ancyrocephalidae</taxon>
        <taxon>Cichlidogyrus</taxon>
    </lineage>
</organism>
<evidence type="ECO:0000256" key="11">
    <source>
        <dbReference type="PROSITE-ProRule" id="PRU00042"/>
    </source>
</evidence>
<keyword evidence="15" id="KW-1185">Reference proteome</keyword>
<sequence length="393" mass="42658">MANTAEVASFESFHSGQTPKTASDAKAFFTMDSTNELNTPTGLDLPSANVKASSDRIFFSDEAIKDLADSSFSNDNKSLPKGEGSVVFLTPSRVTTKSKSPTKLALLEMKKEQAKDEEKALIAENESSVLELTKNCLSRQLTPSAIAQISPGFNLDTALCFFSGQNSDGAPITPNASAEFAQLLKSPVFSSNGFEFLSLPEGTDLAFTPEANKSEGDEQIILKTSAANNSFLQVAMLQNSSWSDHFFSNNDSKSEESDVPAPILSDPPKSKRSRASNVSSEASSPASKTSNQNLLPNGAFLYSLLLLCLDVLTESESGSTTSRSEARPFKCPTCRKTFTRSDELSRHSRIHSGSKPYKCQECNREFSRSDHLTTHRRTHTGEKPFACEVSPEL</sequence>
<evidence type="ECO:0000256" key="5">
    <source>
        <dbReference type="ARBA" id="ARBA00022771"/>
    </source>
</evidence>
<dbReference type="SUPFAM" id="SSF57667">
    <property type="entry name" value="beta-beta-alpha zinc fingers"/>
    <property type="match status" value="1"/>
</dbReference>
<reference evidence="14 15" key="1">
    <citation type="submission" date="2024-11" db="EMBL/GenBank/DDBJ databases">
        <title>Adaptive evolution of stress response genes in parasites aligns with host niche diversity.</title>
        <authorList>
            <person name="Hahn C."/>
            <person name="Resl P."/>
        </authorList>
    </citation>
    <scope>NUCLEOTIDE SEQUENCE [LARGE SCALE GENOMIC DNA]</scope>
    <source>
        <strain evidence="14">EGGRZ-B1_66</strain>
        <tissue evidence="14">Body</tissue>
    </source>
</reference>
<evidence type="ECO:0000256" key="1">
    <source>
        <dbReference type="ARBA" id="ARBA00004123"/>
    </source>
</evidence>
<evidence type="ECO:0000259" key="13">
    <source>
        <dbReference type="PROSITE" id="PS50157"/>
    </source>
</evidence>
<dbReference type="GO" id="GO:0008270">
    <property type="term" value="F:zinc ion binding"/>
    <property type="evidence" value="ECO:0007669"/>
    <property type="project" value="UniProtKB-KW"/>
</dbReference>
<evidence type="ECO:0000256" key="10">
    <source>
        <dbReference type="ARBA" id="ARBA00023242"/>
    </source>
</evidence>
<dbReference type="PROSITE" id="PS00028">
    <property type="entry name" value="ZINC_FINGER_C2H2_1"/>
    <property type="match status" value="2"/>
</dbReference>
<evidence type="ECO:0000256" key="9">
    <source>
        <dbReference type="ARBA" id="ARBA00023163"/>
    </source>
</evidence>
<keyword evidence="9" id="KW-0804">Transcription</keyword>
<keyword evidence="5 11" id="KW-0863">Zinc-finger</keyword>
<dbReference type="GO" id="GO:0005634">
    <property type="term" value="C:nucleus"/>
    <property type="evidence" value="ECO:0007669"/>
    <property type="project" value="UniProtKB-SubCell"/>
</dbReference>
<feature type="region of interest" description="Disordered" evidence="12">
    <location>
        <begin position="371"/>
        <end position="393"/>
    </location>
</feature>
<evidence type="ECO:0000256" key="6">
    <source>
        <dbReference type="ARBA" id="ARBA00022833"/>
    </source>
</evidence>
<keyword evidence="8" id="KW-0238">DNA-binding</keyword>
<feature type="domain" description="C2H2-type" evidence="13">
    <location>
        <begin position="329"/>
        <end position="356"/>
    </location>
</feature>
<evidence type="ECO:0000256" key="3">
    <source>
        <dbReference type="ARBA" id="ARBA00022723"/>
    </source>
</evidence>
<keyword evidence="7" id="KW-0805">Transcription regulation</keyword>
<evidence type="ECO:0000256" key="7">
    <source>
        <dbReference type="ARBA" id="ARBA00023015"/>
    </source>
</evidence>
<protein>
    <recommendedName>
        <fullName evidence="13">C2H2-type domain-containing protein</fullName>
    </recommendedName>
</protein>
<dbReference type="InterPro" id="IPR013087">
    <property type="entry name" value="Znf_C2H2_type"/>
</dbReference>
<keyword evidence="10" id="KW-0539">Nucleus</keyword>
<evidence type="ECO:0000313" key="14">
    <source>
        <dbReference type="EMBL" id="KAL3319894.1"/>
    </source>
</evidence>
<proteinExistence type="inferred from homology"/>
<name>A0ABD2QK64_9PLAT</name>
<dbReference type="InterPro" id="IPR036236">
    <property type="entry name" value="Znf_C2H2_sf"/>
</dbReference>
<keyword evidence="4" id="KW-0677">Repeat</keyword>
<evidence type="ECO:0000256" key="8">
    <source>
        <dbReference type="ARBA" id="ARBA00023125"/>
    </source>
</evidence>
<dbReference type="PANTHER" id="PTHR23235:SF155">
    <property type="entry name" value="EARLY GROWTH RESPONSE 4-RELATED"/>
    <property type="match status" value="1"/>
</dbReference>
<feature type="compositionally biased region" description="Polar residues" evidence="12">
    <location>
        <begin position="12"/>
        <end position="21"/>
    </location>
</feature>
<evidence type="ECO:0000256" key="4">
    <source>
        <dbReference type="ARBA" id="ARBA00022737"/>
    </source>
</evidence>
<evidence type="ECO:0000256" key="2">
    <source>
        <dbReference type="ARBA" id="ARBA00006991"/>
    </source>
</evidence>
<dbReference type="Gene3D" id="3.30.160.60">
    <property type="entry name" value="Classic Zinc Finger"/>
    <property type="match status" value="2"/>
</dbReference>
<accession>A0ABD2QK64</accession>
<dbReference type="FunFam" id="3.30.160.60:FF:000064">
    <property type="entry name" value="Early growth response protein 3"/>
    <property type="match status" value="1"/>
</dbReference>
<comment type="subcellular location">
    <subcellularLocation>
        <location evidence="1">Nucleus</location>
    </subcellularLocation>
</comment>
<dbReference type="Pfam" id="PF00096">
    <property type="entry name" value="zf-C2H2"/>
    <property type="match status" value="2"/>
</dbReference>
<dbReference type="PROSITE" id="PS50157">
    <property type="entry name" value="ZINC_FINGER_C2H2_2"/>
    <property type="match status" value="2"/>
</dbReference>
<dbReference type="GO" id="GO:0003677">
    <property type="term" value="F:DNA binding"/>
    <property type="evidence" value="ECO:0007669"/>
    <property type="project" value="UniProtKB-KW"/>
</dbReference>
<dbReference type="EMBL" id="JBJKFK010000092">
    <property type="protein sequence ID" value="KAL3319894.1"/>
    <property type="molecule type" value="Genomic_DNA"/>
</dbReference>
<comment type="similarity">
    <text evidence="2">Belongs to the krueppel C2H2-type zinc-finger protein family.</text>
</comment>
<keyword evidence="6" id="KW-0862">Zinc</keyword>
<feature type="compositionally biased region" description="Low complexity" evidence="12">
    <location>
        <begin position="275"/>
        <end position="290"/>
    </location>
</feature>
<dbReference type="SMART" id="SM00355">
    <property type="entry name" value="ZnF_C2H2"/>
    <property type="match status" value="2"/>
</dbReference>
<feature type="region of interest" description="Disordered" evidence="12">
    <location>
        <begin position="248"/>
        <end position="291"/>
    </location>
</feature>
<gene>
    <name evidence="14" type="ORF">Ciccas_001425</name>
</gene>
<dbReference type="AlphaFoldDB" id="A0ABD2QK64"/>
<comment type="caution">
    <text evidence="14">The sequence shown here is derived from an EMBL/GenBank/DDBJ whole genome shotgun (WGS) entry which is preliminary data.</text>
</comment>
<feature type="domain" description="C2H2-type" evidence="13">
    <location>
        <begin position="357"/>
        <end position="384"/>
    </location>
</feature>
<evidence type="ECO:0000313" key="15">
    <source>
        <dbReference type="Proteomes" id="UP001626550"/>
    </source>
</evidence>
<feature type="region of interest" description="Disordered" evidence="12">
    <location>
        <begin position="1"/>
        <end position="21"/>
    </location>
</feature>
<dbReference type="Proteomes" id="UP001626550">
    <property type="component" value="Unassembled WGS sequence"/>
</dbReference>
<evidence type="ECO:0000256" key="12">
    <source>
        <dbReference type="SAM" id="MobiDB-lite"/>
    </source>
</evidence>